<dbReference type="PROSITE" id="PS50090">
    <property type="entry name" value="MYB_LIKE"/>
    <property type="match status" value="1"/>
</dbReference>
<dbReference type="InterPro" id="IPR017884">
    <property type="entry name" value="SANT_dom"/>
</dbReference>
<dbReference type="Pfam" id="PF16495">
    <property type="entry name" value="SWIRM-assoc_1"/>
    <property type="match status" value="1"/>
</dbReference>
<dbReference type="GO" id="GO:0005634">
    <property type="term" value="C:nucleus"/>
    <property type="evidence" value="ECO:0007669"/>
    <property type="project" value="UniProtKB-ARBA"/>
</dbReference>
<dbReference type="EMBL" id="JBCGBO010000007">
    <property type="protein sequence ID" value="KAK9187811.1"/>
    <property type="molecule type" value="Genomic_DNA"/>
</dbReference>
<feature type="compositionally biased region" description="Polar residues" evidence="7">
    <location>
        <begin position="310"/>
        <end position="334"/>
    </location>
</feature>
<evidence type="ECO:0000313" key="11">
    <source>
        <dbReference type="EMBL" id="KAK9187811.1"/>
    </source>
</evidence>
<dbReference type="PROSITE" id="PS51293">
    <property type="entry name" value="SANT"/>
    <property type="match status" value="1"/>
</dbReference>
<keyword evidence="1" id="KW-0217">Developmental protein</keyword>
<reference evidence="11 12" key="1">
    <citation type="submission" date="2024-05" db="EMBL/GenBank/DDBJ databases">
        <title>Haplotype-resolved chromosome-level genome assembly of Huyou (Citrus changshanensis).</title>
        <authorList>
            <person name="Miao C."/>
            <person name="Chen W."/>
            <person name="Wu Y."/>
            <person name="Wang L."/>
            <person name="Zhao S."/>
            <person name="Grierson D."/>
            <person name="Xu C."/>
            <person name="Chen K."/>
        </authorList>
    </citation>
    <scope>NUCLEOTIDE SEQUENCE [LARGE SCALE GENOMIC DNA]</scope>
    <source>
        <strain evidence="11">01-14</strain>
        <tissue evidence="11">Leaf</tissue>
    </source>
</reference>
<keyword evidence="5" id="KW-0804">Transcription</keyword>
<evidence type="ECO:0000259" key="8">
    <source>
        <dbReference type="PROSITE" id="PS50090"/>
    </source>
</evidence>
<evidence type="ECO:0000313" key="12">
    <source>
        <dbReference type="Proteomes" id="UP001428341"/>
    </source>
</evidence>
<evidence type="ECO:0000256" key="4">
    <source>
        <dbReference type="ARBA" id="ARBA00023125"/>
    </source>
</evidence>
<dbReference type="Gene3D" id="1.10.10.10">
    <property type="entry name" value="Winged helix-like DNA-binding domain superfamily/Winged helix DNA-binding domain"/>
    <property type="match status" value="1"/>
</dbReference>
<evidence type="ECO:0000259" key="10">
    <source>
        <dbReference type="PROSITE" id="PS51293"/>
    </source>
</evidence>
<proteinExistence type="predicted"/>
<keyword evidence="3" id="KW-0805">Transcription regulation</keyword>
<evidence type="ECO:0008006" key="13">
    <source>
        <dbReference type="Google" id="ProtNLM"/>
    </source>
</evidence>
<feature type="domain" description="SWIRM" evidence="9">
    <location>
        <begin position="17"/>
        <end position="114"/>
    </location>
</feature>
<keyword evidence="6" id="KW-0539">Nucleus</keyword>
<dbReference type="PANTHER" id="PTHR12802:SF140">
    <property type="entry name" value="SWI_SNF COMPLEX SUBUNIT SWI3A"/>
    <property type="match status" value="1"/>
</dbReference>
<dbReference type="GO" id="GO:0003677">
    <property type="term" value="F:DNA binding"/>
    <property type="evidence" value="ECO:0007669"/>
    <property type="project" value="UniProtKB-KW"/>
</dbReference>
<dbReference type="InterPro" id="IPR032451">
    <property type="entry name" value="SMARCC_C"/>
</dbReference>
<dbReference type="Pfam" id="PF04433">
    <property type="entry name" value="SWIRM"/>
    <property type="match status" value="1"/>
</dbReference>
<dbReference type="PROSITE" id="PS50934">
    <property type="entry name" value="SWIRM"/>
    <property type="match status" value="1"/>
</dbReference>
<dbReference type="InterPro" id="IPR001005">
    <property type="entry name" value="SANT/Myb"/>
</dbReference>
<dbReference type="GO" id="GO:0006325">
    <property type="term" value="P:chromatin organization"/>
    <property type="evidence" value="ECO:0007669"/>
    <property type="project" value="UniProtKB-KW"/>
</dbReference>
<feature type="domain" description="Myb-like" evidence="8">
    <location>
        <begin position="256"/>
        <end position="290"/>
    </location>
</feature>
<feature type="region of interest" description="Disordered" evidence="7">
    <location>
        <begin position="310"/>
        <end position="372"/>
    </location>
</feature>
<dbReference type="InterPro" id="IPR007526">
    <property type="entry name" value="SWIRM"/>
</dbReference>
<evidence type="ECO:0000259" key="9">
    <source>
        <dbReference type="PROSITE" id="PS50934"/>
    </source>
</evidence>
<feature type="domain" description="SANT" evidence="10">
    <location>
        <begin position="251"/>
        <end position="302"/>
    </location>
</feature>
<comment type="caution">
    <text evidence="11">The sequence shown here is derived from an EMBL/GenBank/DDBJ whole genome shotgun (WGS) entry which is preliminary data.</text>
</comment>
<name>A0AAP0LW70_9ROSI</name>
<protein>
    <recommendedName>
        <fullName evidence="13">SWI/SNF complex subunit SWI3A</fullName>
    </recommendedName>
</protein>
<dbReference type="FunFam" id="1.10.10.10:FF:000020">
    <property type="entry name" value="SWI/SNF complex subunit SMARCC2 isoform c"/>
    <property type="match status" value="1"/>
</dbReference>
<evidence type="ECO:0000256" key="5">
    <source>
        <dbReference type="ARBA" id="ARBA00023163"/>
    </source>
</evidence>
<feature type="region of interest" description="Disordered" evidence="7">
    <location>
        <begin position="473"/>
        <end position="494"/>
    </location>
</feature>
<dbReference type="AlphaFoldDB" id="A0AAP0LW70"/>
<accession>A0AAP0LW70</accession>
<dbReference type="CDD" id="cd00167">
    <property type="entry name" value="SANT"/>
    <property type="match status" value="1"/>
</dbReference>
<dbReference type="Gene3D" id="1.10.10.60">
    <property type="entry name" value="Homeodomain-like"/>
    <property type="match status" value="1"/>
</dbReference>
<organism evidence="11 12">
    <name type="scientific">Citrus x changshan-huyou</name>
    <dbReference type="NCBI Taxonomy" id="2935761"/>
    <lineage>
        <taxon>Eukaryota</taxon>
        <taxon>Viridiplantae</taxon>
        <taxon>Streptophyta</taxon>
        <taxon>Embryophyta</taxon>
        <taxon>Tracheophyta</taxon>
        <taxon>Spermatophyta</taxon>
        <taxon>Magnoliopsida</taxon>
        <taxon>eudicotyledons</taxon>
        <taxon>Gunneridae</taxon>
        <taxon>Pentapetalae</taxon>
        <taxon>rosids</taxon>
        <taxon>malvids</taxon>
        <taxon>Sapindales</taxon>
        <taxon>Rutaceae</taxon>
        <taxon>Aurantioideae</taxon>
        <taxon>Citrus</taxon>
    </lineage>
</organism>
<evidence type="ECO:0000256" key="3">
    <source>
        <dbReference type="ARBA" id="ARBA00023015"/>
    </source>
</evidence>
<dbReference type="Proteomes" id="UP001428341">
    <property type="component" value="Unassembled WGS sequence"/>
</dbReference>
<sequence length="591" mass="65252">MEMPQYDPNTKPEFELYTIPSHSSWFRWDDIHETERAALKEFFDGSSISRTPKIYKEYRDFMINKYREEPSRRLTFTQVRKSLVGDVSLLHKVFRFLDEWGLINFGAVSRGDDSDNRDSSLGDTELKNQVKIEEGAPNGVRVVALPNSLKPISVPNSGADGSGNGKVAVAVAGETGVKLPPLASYSDVFGDLVKLKGFKCGSCGEQCNSGCYEYSKGSFVICEKCFKNGNYGEDKSKDDFRFSDLGGNSLTHGATWTEAETLLLLESVMRHGDNWELVAQNVPTKSKLDCISKLIELPFGEFMMGSAHEMNSSSCPTGSLNSLKEGQSASSENQNDVKMEDQVHDQMNESEQNGDAATEEPPAKRKRIAPLSDGGSSLIKQVGGLDSVLDNLEHYQTFLLMDCSDASFEVAHISTMVGPHVTAAAAEAAVAALCNESSCPREIFDGDEDYLANGLSSPTMVSDPERALQVDASKMEENQSDLTETQDASSEKNDVPLNLRIRTATATALGAAAANAKLLADQEDREIEHLVAIIIETQMKKLHSKINYFDDLELIMEKEYNEMMQLKECLVEERIDVLERALKTGVSKWRS</sequence>
<gene>
    <name evidence="11" type="ORF">WN944_019210</name>
</gene>
<dbReference type="InterPro" id="IPR036388">
    <property type="entry name" value="WH-like_DNA-bd_sf"/>
</dbReference>
<evidence type="ECO:0000256" key="6">
    <source>
        <dbReference type="ARBA" id="ARBA00023242"/>
    </source>
</evidence>
<feature type="compositionally biased region" description="Basic and acidic residues" evidence="7">
    <location>
        <begin position="335"/>
        <end position="347"/>
    </location>
</feature>
<keyword evidence="4" id="KW-0238">DNA-binding</keyword>
<dbReference type="Pfam" id="PF00249">
    <property type="entry name" value="Myb_DNA-binding"/>
    <property type="match status" value="1"/>
</dbReference>
<dbReference type="SUPFAM" id="SSF46689">
    <property type="entry name" value="Homeodomain-like"/>
    <property type="match status" value="2"/>
</dbReference>
<evidence type="ECO:0000256" key="1">
    <source>
        <dbReference type="ARBA" id="ARBA00022473"/>
    </source>
</evidence>
<dbReference type="PANTHER" id="PTHR12802">
    <property type="entry name" value="SWI/SNF COMPLEX-RELATED"/>
    <property type="match status" value="1"/>
</dbReference>
<dbReference type="SMART" id="SM00717">
    <property type="entry name" value="SANT"/>
    <property type="match status" value="1"/>
</dbReference>
<keyword evidence="12" id="KW-1185">Reference proteome</keyword>
<keyword evidence="2" id="KW-0156">Chromatin regulator</keyword>
<evidence type="ECO:0000256" key="2">
    <source>
        <dbReference type="ARBA" id="ARBA00022853"/>
    </source>
</evidence>
<evidence type="ECO:0000256" key="7">
    <source>
        <dbReference type="SAM" id="MobiDB-lite"/>
    </source>
</evidence>
<dbReference type="InterPro" id="IPR009057">
    <property type="entry name" value="Homeodomain-like_sf"/>
</dbReference>